<dbReference type="InterPro" id="IPR023382">
    <property type="entry name" value="MnmA-like_central_sf"/>
</dbReference>
<dbReference type="Gene3D" id="3.40.50.620">
    <property type="entry name" value="HUPs"/>
    <property type="match status" value="1"/>
</dbReference>
<reference evidence="14 16" key="3">
    <citation type="journal article" date="2015" name="BMC Genomics">
        <title>Sex and parasites: genomic and transcriptomic analysis of Microbotryum lychnidis-dioicae, the biotrophic and plant-castrating anther smut fungus.</title>
        <authorList>
            <person name="Perlin M.H."/>
            <person name="Amselem J."/>
            <person name="Fontanillas E."/>
            <person name="Toh S.S."/>
            <person name="Chen Z."/>
            <person name="Goldberg J."/>
            <person name="Duplessis S."/>
            <person name="Henrissat B."/>
            <person name="Young S."/>
            <person name="Zeng Q."/>
            <person name="Aguileta G."/>
            <person name="Petit E."/>
            <person name="Badouin H."/>
            <person name="Andrews J."/>
            <person name="Razeeq D."/>
            <person name="Gabaldon T."/>
            <person name="Quesneville H."/>
            <person name="Giraud T."/>
            <person name="Hood M.E."/>
            <person name="Schultz D.J."/>
            <person name="Cuomo C.A."/>
        </authorList>
    </citation>
    <scope>NUCLEOTIDE SEQUENCE [LARGE SCALE GENOMIC DNA]</scope>
    <source>
        <strain evidence="14">P1A1 Lamole</strain>
        <strain evidence="16">p1A1 Lamole</strain>
    </source>
</reference>
<dbReference type="GO" id="GO:1990799">
    <property type="term" value="P:mitochondrial tRNA wobble position uridine thiolation"/>
    <property type="evidence" value="ECO:0007669"/>
    <property type="project" value="EnsemblFungi"/>
</dbReference>
<evidence type="ECO:0000259" key="12">
    <source>
        <dbReference type="Pfam" id="PF20258"/>
    </source>
</evidence>
<evidence type="ECO:0000259" key="13">
    <source>
        <dbReference type="Pfam" id="PF20259"/>
    </source>
</evidence>
<dbReference type="InterPro" id="IPR046885">
    <property type="entry name" value="MnmA-like_C"/>
</dbReference>
<evidence type="ECO:0000256" key="11">
    <source>
        <dbReference type="ARBA" id="ARBA00049564"/>
    </source>
</evidence>
<feature type="domain" description="tRNA-specific 2-thiouridylase MnmA-like C-terminal" evidence="12">
    <location>
        <begin position="315"/>
        <end position="397"/>
    </location>
</feature>
<dbReference type="Proteomes" id="UP000017200">
    <property type="component" value="Unassembled WGS sequence"/>
</dbReference>
<dbReference type="GO" id="GO:0000049">
    <property type="term" value="F:tRNA binding"/>
    <property type="evidence" value="ECO:0007669"/>
    <property type="project" value="UniProtKB-KW"/>
</dbReference>
<dbReference type="InParanoid" id="U5H323"/>
<keyword evidence="10" id="KW-1015">Disulfide bond</keyword>
<dbReference type="FunCoup" id="U5H323">
    <property type="interactions" value="311"/>
</dbReference>
<keyword evidence="7" id="KW-0547">Nucleotide-binding</keyword>
<dbReference type="OMA" id="PFYVWDL"/>
<evidence type="ECO:0000256" key="2">
    <source>
        <dbReference type="ARBA" id="ARBA00006191"/>
    </source>
</evidence>
<evidence type="ECO:0000256" key="3">
    <source>
        <dbReference type="ARBA" id="ARBA00011953"/>
    </source>
</evidence>
<dbReference type="InterPro" id="IPR014729">
    <property type="entry name" value="Rossmann-like_a/b/a_fold"/>
</dbReference>
<comment type="catalytic activity">
    <reaction evidence="11">
        <text>5-taurinomethyluridine(34) in tRNA + S-sulfanyl-L-cysteinyl-[protein] + AH2 + ATP = 5-taurinomethyl-2-thiouridine(34) in tRNA + L-cysteinyl-[protein] + A + AMP + diphosphate + H(+)</text>
        <dbReference type="Rhea" id="RHEA:47040"/>
        <dbReference type="Rhea" id="RHEA-COMP:10131"/>
        <dbReference type="Rhea" id="RHEA-COMP:11726"/>
        <dbReference type="Rhea" id="RHEA-COMP:11732"/>
        <dbReference type="Rhea" id="RHEA-COMP:11733"/>
        <dbReference type="ChEBI" id="CHEBI:13193"/>
        <dbReference type="ChEBI" id="CHEBI:15378"/>
        <dbReference type="ChEBI" id="CHEBI:17499"/>
        <dbReference type="ChEBI" id="CHEBI:29950"/>
        <dbReference type="ChEBI" id="CHEBI:30616"/>
        <dbReference type="ChEBI" id="CHEBI:33019"/>
        <dbReference type="ChEBI" id="CHEBI:61963"/>
        <dbReference type="ChEBI" id="CHEBI:87171"/>
        <dbReference type="ChEBI" id="CHEBI:87172"/>
        <dbReference type="ChEBI" id="CHEBI:456215"/>
        <dbReference type="EC" id="2.8.1.14"/>
    </reaction>
</comment>
<keyword evidence="9" id="KW-0694">RNA-binding</keyword>
<dbReference type="GO" id="GO:0005524">
    <property type="term" value="F:ATP binding"/>
    <property type="evidence" value="ECO:0007669"/>
    <property type="project" value="UniProtKB-KW"/>
</dbReference>
<sequence length="411" mass="46380">MRFTLARFKPNPTPLYPPLTAWNFPLRGSKIYVACSAGIDSSVTARLLLERDYDVRPVFMRNWDALDENSQHSGGCEWEKDWEQVQVLCKESLGGVEPTLVDLSKQYWNEVFERSLGEWERGVTPNPDVVCNQEIKFRTLPSILFDKDPNAYLATGHYARLSPSSLDPLEPALHRGAYPLKDQSYYLSTSPVSALKRTLFPLGEYRKDEVKEMARIWGLPDKITERKESMGICFVGKKGKRFRHWLDAYLPPKPGHIVLTSGKIVGQHQGLWQYTIGEGARLPGLPSRHFIGRKDRKNNEIVVVPEDSPILRVVKLFTKDFKWLSSHHPPSEINSAEGFKVDAQTRSLQERSLARSVVRRAGDYSLEIELNEPLIGVSPGQAVVLYNGTWCLGGGTIESTTTLADLPQSSN</sequence>
<dbReference type="InterPro" id="IPR004506">
    <property type="entry name" value="MnmA-like"/>
</dbReference>
<evidence type="ECO:0000313" key="16">
    <source>
        <dbReference type="Proteomes" id="UP000017200"/>
    </source>
</evidence>
<dbReference type="SUPFAM" id="SSF52402">
    <property type="entry name" value="Adenine nucleotide alpha hydrolases-like"/>
    <property type="match status" value="1"/>
</dbReference>
<keyword evidence="8" id="KW-0067">ATP-binding</keyword>
<keyword evidence="6" id="KW-0819">tRNA processing</keyword>
<dbReference type="HOGENOM" id="CLU_035188_1_2_1"/>
<dbReference type="PANTHER" id="PTHR11933:SF5">
    <property type="entry name" value="MITOCHONDRIAL TRNA-SPECIFIC 2-THIOURIDYLASE 1"/>
    <property type="match status" value="1"/>
</dbReference>
<evidence type="ECO:0000313" key="14">
    <source>
        <dbReference type="EMBL" id="KDE08049.1"/>
    </source>
</evidence>
<evidence type="ECO:0000256" key="8">
    <source>
        <dbReference type="ARBA" id="ARBA00022840"/>
    </source>
</evidence>
<gene>
    <name evidence="14" type="ORF">MVLG_01750</name>
</gene>
<dbReference type="STRING" id="683840.U5H323"/>
<dbReference type="EC" id="2.8.1.14" evidence="3"/>
<dbReference type="AlphaFoldDB" id="U5H323"/>
<dbReference type="NCBIfam" id="TIGR00420">
    <property type="entry name" value="trmU"/>
    <property type="match status" value="1"/>
</dbReference>
<comment type="similarity">
    <text evidence="2">Belongs to the MnmA/TRMU family.</text>
</comment>
<dbReference type="Gene3D" id="2.40.30.10">
    <property type="entry name" value="Translation factors"/>
    <property type="match status" value="1"/>
</dbReference>
<evidence type="ECO:0000256" key="1">
    <source>
        <dbReference type="ARBA" id="ARBA00003986"/>
    </source>
</evidence>
<dbReference type="NCBIfam" id="NF001138">
    <property type="entry name" value="PRK00143.1"/>
    <property type="match status" value="1"/>
</dbReference>
<evidence type="ECO:0000256" key="5">
    <source>
        <dbReference type="ARBA" id="ARBA00022679"/>
    </source>
</evidence>
<name>U5H323_USTV1</name>
<feature type="domain" description="tRNA-specific 2-thiouridylase MnmA-like central" evidence="13">
    <location>
        <begin position="244"/>
        <end position="304"/>
    </location>
</feature>
<reference evidence="16" key="1">
    <citation type="submission" date="2010-11" db="EMBL/GenBank/DDBJ databases">
        <title>The genome sequence of Microbotryum violaceum strain p1A1 Lamole.</title>
        <authorList>
            <person name="Cuomo C."/>
            <person name="Perlin M."/>
            <person name="Young S.K."/>
            <person name="Zeng Q."/>
            <person name="Gargeya S."/>
            <person name="Alvarado L."/>
            <person name="Berlin A."/>
            <person name="Chapman S.B."/>
            <person name="Chen Z."/>
            <person name="Freedman E."/>
            <person name="Gellesch M."/>
            <person name="Goldberg J."/>
            <person name="Griggs A."/>
            <person name="Gujja S."/>
            <person name="Heilman E."/>
            <person name="Heiman D."/>
            <person name="Howarth C."/>
            <person name="Mehta T."/>
            <person name="Neiman D."/>
            <person name="Pearson M."/>
            <person name="Roberts A."/>
            <person name="Saif S."/>
            <person name="Shea T."/>
            <person name="Shenoy N."/>
            <person name="Sisk P."/>
            <person name="Stolte C."/>
            <person name="Sykes S."/>
            <person name="White J."/>
            <person name="Yandava C."/>
            <person name="Haas B."/>
            <person name="Nusbaum C."/>
            <person name="Birren B."/>
        </authorList>
    </citation>
    <scope>NUCLEOTIDE SEQUENCE [LARGE SCALE GENOMIC DNA]</scope>
    <source>
        <strain evidence="16">p1A1 Lamole</strain>
    </source>
</reference>
<evidence type="ECO:0000256" key="7">
    <source>
        <dbReference type="ARBA" id="ARBA00022741"/>
    </source>
</evidence>
<reference evidence="15" key="4">
    <citation type="submission" date="2015-06" db="UniProtKB">
        <authorList>
            <consortium name="EnsemblFungi"/>
        </authorList>
    </citation>
    <scope>IDENTIFICATION</scope>
</reference>
<dbReference type="EMBL" id="GL541653">
    <property type="protein sequence ID" value="KDE08049.1"/>
    <property type="molecule type" value="Genomic_DNA"/>
</dbReference>
<evidence type="ECO:0000256" key="10">
    <source>
        <dbReference type="ARBA" id="ARBA00023157"/>
    </source>
</evidence>
<dbReference type="FunFam" id="2.30.30.280:FF:000001">
    <property type="entry name" value="tRNA-specific 2-thiouridylase MnmA"/>
    <property type="match status" value="1"/>
</dbReference>
<proteinExistence type="inferred from homology"/>
<evidence type="ECO:0000256" key="4">
    <source>
        <dbReference type="ARBA" id="ARBA00022555"/>
    </source>
</evidence>
<dbReference type="EMBL" id="AEIJ01000169">
    <property type="status" value="NOT_ANNOTATED_CDS"/>
    <property type="molecule type" value="Genomic_DNA"/>
</dbReference>
<dbReference type="OrthoDB" id="3685at2759"/>
<comment type="function">
    <text evidence="1">Catalyzes the 2-thiolation of uridine at the wobble position (U34) of mitochondrial tRNA(Lys), tRNA(Glu) and tRNA(Gln). Required for the formation of 5-taurinomethyl-2-thiouridine (tm5s2U) of mitochondrial tRNA(Lys), tRNA(Glu), and tRNA(Gln) at the wobble position. ATP is required to activate the C2 atom of the wobble base.</text>
</comment>
<reference evidence="14" key="2">
    <citation type="submission" date="2010-11" db="EMBL/GenBank/DDBJ databases">
        <authorList>
            <consortium name="The Broad Institute Genome Sequencing Platform"/>
            <person name="Earl A."/>
            <person name="Ward D."/>
            <person name="Feldgarden M."/>
            <person name="Gevers D."/>
            <person name="Butler R."/>
            <person name="Young S.K."/>
            <person name="Zeng Q."/>
            <person name="Gargeya S."/>
            <person name="Fitzgerald M."/>
            <person name="Haas B."/>
            <person name="Abouelleil A."/>
            <person name="Alvarado L."/>
            <person name="Arachchi H.M."/>
            <person name="Berlin A."/>
            <person name="Brown A."/>
            <person name="Chapman S.B."/>
            <person name="Chen Z."/>
            <person name="Dunbar C."/>
            <person name="Freedman E."/>
            <person name="Gearin G."/>
            <person name="Gellesch M."/>
            <person name="Goldberg J."/>
            <person name="Griggs A."/>
            <person name="Gujja S."/>
            <person name="Heilman E."/>
            <person name="Heiman D."/>
            <person name="Howarth C."/>
            <person name="Larson L."/>
            <person name="Lui A."/>
            <person name="MacDonald P.J.P."/>
            <person name="Mehta T."/>
            <person name="Montmayeur A."/>
            <person name="Murphy C."/>
            <person name="Neiman D."/>
            <person name="Pearson M."/>
            <person name="Priest M."/>
            <person name="Roberts A."/>
            <person name="Saif S."/>
            <person name="Shea T."/>
            <person name="Shenoy N."/>
            <person name="Sisk P."/>
            <person name="Stolte C."/>
            <person name="Sykes S."/>
            <person name="White J."/>
            <person name="Yandava C."/>
            <person name="Wortman J."/>
            <person name="Nusbaum C."/>
            <person name="Birren B."/>
        </authorList>
    </citation>
    <scope>NUCLEOTIDE SEQUENCE</scope>
    <source>
        <strain evidence="14">P1A1 Lamole</strain>
    </source>
</reference>
<dbReference type="Pfam" id="PF20258">
    <property type="entry name" value="tRNA_Me_trans_C"/>
    <property type="match status" value="1"/>
</dbReference>
<accession>U5H323</accession>
<dbReference type="GO" id="GO:0005739">
    <property type="term" value="C:mitochondrion"/>
    <property type="evidence" value="ECO:0007669"/>
    <property type="project" value="EnsemblFungi"/>
</dbReference>
<dbReference type="Pfam" id="PF20259">
    <property type="entry name" value="tRNA_Me_trans_M"/>
    <property type="match status" value="1"/>
</dbReference>
<keyword evidence="16" id="KW-1185">Reference proteome</keyword>
<evidence type="ECO:0000256" key="6">
    <source>
        <dbReference type="ARBA" id="ARBA00022694"/>
    </source>
</evidence>
<dbReference type="CDD" id="cd01998">
    <property type="entry name" value="MnmA_TRMU-like"/>
    <property type="match status" value="1"/>
</dbReference>
<evidence type="ECO:0000256" key="9">
    <source>
        <dbReference type="ARBA" id="ARBA00022884"/>
    </source>
</evidence>
<dbReference type="InterPro" id="IPR046884">
    <property type="entry name" value="MnmA-like_central"/>
</dbReference>
<keyword evidence="5 14" id="KW-0808">Transferase</keyword>
<evidence type="ECO:0000313" key="15">
    <source>
        <dbReference type="EnsemblFungi" id="MVLG_01750T0"/>
    </source>
</evidence>
<dbReference type="GO" id="GO:0103016">
    <property type="term" value="F:tRNA-uridine 2-sulfurtransferase activity"/>
    <property type="evidence" value="ECO:0007669"/>
    <property type="project" value="EnsemblFungi"/>
</dbReference>
<protein>
    <recommendedName>
        <fullName evidence="3">tRNA-5-taurinomethyluridine 2-sulfurtransferase</fullName>
        <ecNumber evidence="3">2.8.1.14</ecNumber>
    </recommendedName>
</protein>
<keyword evidence="4" id="KW-0820">tRNA-binding</keyword>
<organism evidence="14">
    <name type="scientific">Microbotryum lychnidis-dioicae (strain p1A1 Lamole / MvSl-1064)</name>
    <name type="common">Anther smut fungus</name>
    <dbReference type="NCBI Taxonomy" id="683840"/>
    <lineage>
        <taxon>Eukaryota</taxon>
        <taxon>Fungi</taxon>
        <taxon>Dikarya</taxon>
        <taxon>Basidiomycota</taxon>
        <taxon>Pucciniomycotina</taxon>
        <taxon>Microbotryomycetes</taxon>
        <taxon>Microbotryales</taxon>
        <taxon>Microbotryaceae</taxon>
        <taxon>Microbotryum</taxon>
    </lineage>
</organism>
<dbReference type="EnsemblFungi" id="MVLG_01750T0">
    <property type="protein sequence ID" value="MVLG_01750T0"/>
    <property type="gene ID" value="MVLG_01750"/>
</dbReference>
<dbReference type="Pfam" id="PF03054">
    <property type="entry name" value="tRNA_Me_trans"/>
    <property type="match status" value="1"/>
</dbReference>
<dbReference type="PANTHER" id="PTHR11933">
    <property type="entry name" value="TRNA 5-METHYLAMINOMETHYL-2-THIOURIDYLATE -METHYLTRANSFERASE"/>
    <property type="match status" value="1"/>
</dbReference>
<dbReference type="Gene3D" id="2.30.30.280">
    <property type="entry name" value="Adenine nucleotide alpha hydrolases-like domains"/>
    <property type="match status" value="1"/>
</dbReference>